<evidence type="ECO:0000256" key="1">
    <source>
        <dbReference type="SAM" id="MobiDB-lite"/>
    </source>
</evidence>
<sequence length="120" mass="14129">MILSIDNFAKRMYPAFNTPHSYFYNNNLEKEGDEGKEQGEEEVRQEGKDKREKKPGRKENRIRDRVEEEKHVPAVWRRSVGRDRNWSHELEEKRVARAPACTRDAWSSDGLRSEIVVPSS</sequence>
<name>A0A2I0WNA3_9ASPA</name>
<accession>A0A2I0WNA3</accession>
<dbReference type="Proteomes" id="UP000233837">
    <property type="component" value="Unassembled WGS sequence"/>
</dbReference>
<evidence type="ECO:0000313" key="2">
    <source>
        <dbReference type="EMBL" id="PKU77152.1"/>
    </source>
</evidence>
<feature type="region of interest" description="Disordered" evidence="1">
    <location>
        <begin position="17"/>
        <end position="65"/>
    </location>
</feature>
<gene>
    <name evidence="2" type="ORF">MA16_Dca025286</name>
</gene>
<keyword evidence="3" id="KW-1185">Reference proteome</keyword>
<organism evidence="2 3">
    <name type="scientific">Dendrobium catenatum</name>
    <dbReference type="NCBI Taxonomy" id="906689"/>
    <lineage>
        <taxon>Eukaryota</taxon>
        <taxon>Viridiplantae</taxon>
        <taxon>Streptophyta</taxon>
        <taxon>Embryophyta</taxon>
        <taxon>Tracheophyta</taxon>
        <taxon>Spermatophyta</taxon>
        <taxon>Magnoliopsida</taxon>
        <taxon>Liliopsida</taxon>
        <taxon>Asparagales</taxon>
        <taxon>Orchidaceae</taxon>
        <taxon>Epidendroideae</taxon>
        <taxon>Malaxideae</taxon>
        <taxon>Dendrobiinae</taxon>
        <taxon>Dendrobium</taxon>
    </lineage>
</organism>
<feature type="compositionally biased region" description="Polar residues" evidence="1">
    <location>
        <begin position="18"/>
        <end position="27"/>
    </location>
</feature>
<dbReference type="AlphaFoldDB" id="A0A2I0WNA3"/>
<protein>
    <submittedName>
        <fullName evidence="2">Uncharacterized protein</fullName>
    </submittedName>
</protein>
<proteinExistence type="predicted"/>
<evidence type="ECO:0000313" key="3">
    <source>
        <dbReference type="Proteomes" id="UP000233837"/>
    </source>
</evidence>
<reference evidence="2 3" key="1">
    <citation type="journal article" date="2016" name="Sci. Rep.">
        <title>The Dendrobium catenatum Lindl. genome sequence provides insights into polysaccharide synthase, floral development and adaptive evolution.</title>
        <authorList>
            <person name="Zhang G.Q."/>
            <person name="Xu Q."/>
            <person name="Bian C."/>
            <person name="Tsai W.C."/>
            <person name="Yeh C.M."/>
            <person name="Liu K.W."/>
            <person name="Yoshida K."/>
            <person name="Zhang L.S."/>
            <person name="Chang S.B."/>
            <person name="Chen F."/>
            <person name="Shi Y."/>
            <person name="Su Y.Y."/>
            <person name="Zhang Y.Q."/>
            <person name="Chen L.J."/>
            <person name="Yin Y."/>
            <person name="Lin M."/>
            <person name="Huang H."/>
            <person name="Deng H."/>
            <person name="Wang Z.W."/>
            <person name="Zhu S.L."/>
            <person name="Zhao X."/>
            <person name="Deng C."/>
            <person name="Niu S.C."/>
            <person name="Huang J."/>
            <person name="Wang M."/>
            <person name="Liu G.H."/>
            <person name="Yang H.J."/>
            <person name="Xiao X.J."/>
            <person name="Hsiao Y.Y."/>
            <person name="Wu W.L."/>
            <person name="Chen Y.Y."/>
            <person name="Mitsuda N."/>
            <person name="Ohme-Takagi M."/>
            <person name="Luo Y.B."/>
            <person name="Van de Peer Y."/>
            <person name="Liu Z.J."/>
        </authorList>
    </citation>
    <scope>NUCLEOTIDE SEQUENCE [LARGE SCALE GENOMIC DNA]</scope>
    <source>
        <tissue evidence="2">The whole plant</tissue>
    </source>
</reference>
<reference evidence="2 3" key="2">
    <citation type="journal article" date="2017" name="Nature">
        <title>The Apostasia genome and the evolution of orchids.</title>
        <authorList>
            <person name="Zhang G.Q."/>
            <person name="Liu K.W."/>
            <person name="Li Z."/>
            <person name="Lohaus R."/>
            <person name="Hsiao Y.Y."/>
            <person name="Niu S.C."/>
            <person name="Wang J.Y."/>
            <person name="Lin Y.C."/>
            <person name="Xu Q."/>
            <person name="Chen L.J."/>
            <person name="Yoshida K."/>
            <person name="Fujiwara S."/>
            <person name="Wang Z.W."/>
            <person name="Zhang Y.Q."/>
            <person name="Mitsuda N."/>
            <person name="Wang M."/>
            <person name="Liu G.H."/>
            <person name="Pecoraro L."/>
            <person name="Huang H.X."/>
            <person name="Xiao X.J."/>
            <person name="Lin M."/>
            <person name="Wu X.Y."/>
            <person name="Wu W.L."/>
            <person name="Chen Y.Y."/>
            <person name="Chang S.B."/>
            <person name="Sakamoto S."/>
            <person name="Ohme-Takagi M."/>
            <person name="Yagi M."/>
            <person name="Zeng S.J."/>
            <person name="Shen C.Y."/>
            <person name="Yeh C.M."/>
            <person name="Luo Y.B."/>
            <person name="Tsai W.C."/>
            <person name="Van de Peer Y."/>
            <person name="Liu Z.J."/>
        </authorList>
    </citation>
    <scope>NUCLEOTIDE SEQUENCE [LARGE SCALE GENOMIC DNA]</scope>
    <source>
        <tissue evidence="2">The whole plant</tissue>
    </source>
</reference>
<feature type="compositionally biased region" description="Basic and acidic residues" evidence="1">
    <location>
        <begin position="28"/>
        <end position="65"/>
    </location>
</feature>
<dbReference type="EMBL" id="KZ502533">
    <property type="protein sequence ID" value="PKU77152.1"/>
    <property type="molecule type" value="Genomic_DNA"/>
</dbReference>